<evidence type="ECO:0000313" key="3">
    <source>
        <dbReference type="Proteomes" id="UP000018780"/>
    </source>
</evidence>
<protein>
    <submittedName>
        <fullName evidence="2">Uncharacterized protein</fullName>
    </submittedName>
</protein>
<accession>V9VY63</accession>
<dbReference type="RefSeq" id="WP_024091785.1">
    <property type="nucleotide sequence ID" value="NC_023135.1"/>
</dbReference>
<feature type="region of interest" description="Disordered" evidence="1">
    <location>
        <begin position="1"/>
        <end position="25"/>
    </location>
</feature>
<dbReference type="AlphaFoldDB" id="V9VY63"/>
<keyword evidence="3" id="KW-1185">Reference proteome</keyword>
<proteinExistence type="predicted"/>
<evidence type="ECO:0000256" key="1">
    <source>
        <dbReference type="SAM" id="MobiDB-lite"/>
    </source>
</evidence>
<organism evidence="2 3">
    <name type="scientific">Leisingera methylohalidivorans DSM 14336</name>
    <dbReference type="NCBI Taxonomy" id="999552"/>
    <lineage>
        <taxon>Bacteria</taxon>
        <taxon>Pseudomonadati</taxon>
        <taxon>Pseudomonadota</taxon>
        <taxon>Alphaproteobacteria</taxon>
        <taxon>Rhodobacterales</taxon>
        <taxon>Roseobacteraceae</taxon>
        <taxon>Leisingera</taxon>
    </lineage>
</organism>
<dbReference type="KEGG" id="lmd:METH_18235"/>
<gene>
    <name evidence="2" type="ORF">METH_18235</name>
</gene>
<name>V9VY63_9RHOB</name>
<reference evidence="2 3" key="1">
    <citation type="submission" date="2013-09" db="EMBL/GenBank/DDBJ databases">
        <authorList>
            <consortium name="DOE Joint Genome Institute"/>
            <person name="Klenk H.-P."/>
            <person name="Huntemann M."/>
            <person name="Han J."/>
            <person name="Chen A."/>
            <person name="Kyrpides N."/>
            <person name="Mavromatis K."/>
            <person name="Markowitz V."/>
            <person name="Palaniappan K."/>
            <person name="Ivanova N."/>
            <person name="Schaumberg A."/>
            <person name="Pati A."/>
            <person name="Liolios K."/>
            <person name="Nordberg H.P."/>
            <person name="Cantor M.N."/>
            <person name="Hua S.X."/>
            <person name="Woyke T."/>
        </authorList>
    </citation>
    <scope>NUCLEOTIDE SEQUENCE [LARGE SCALE GENOMIC DNA]</scope>
    <source>
        <strain evidence="2 3">DSM 14336</strain>
    </source>
</reference>
<dbReference type="OrthoDB" id="8099363at2"/>
<dbReference type="HOGENOM" id="CLU_145424_2_0_5"/>
<feature type="compositionally biased region" description="Basic and acidic residues" evidence="1">
    <location>
        <begin position="1"/>
        <end position="16"/>
    </location>
</feature>
<evidence type="ECO:0000313" key="2">
    <source>
        <dbReference type="EMBL" id="AHD02290.1"/>
    </source>
</evidence>
<sequence length="121" mass="13206">MALEKQFKLEAAEKPKASQPSSQRRQKFIAAIDKQLAGMPDGDASTIKSTWVWKSDQGDWFISPRYGKAPLELAPGLNAIKCTDAKDVAENLQKLKTLASEGKLDDVLEGAASAIRSRFGK</sequence>
<dbReference type="EMBL" id="CP006773">
    <property type="protein sequence ID" value="AHD02290.1"/>
    <property type="molecule type" value="Genomic_DNA"/>
</dbReference>
<dbReference type="Proteomes" id="UP000018780">
    <property type="component" value="Chromosome"/>
</dbReference>
<dbReference type="PATRIC" id="fig|999552.6.peg.3610"/>